<evidence type="ECO:0000313" key="12">
    <source>
        <dbReference type="EMBL" id="APD72984.1"/>
    </source>
</evidence>
<dbReference type="VEuPathDB" id="TriTrypDB:Tb11.v5.0622"/>
<comment type="function">
    <text evidence="1">VSG forms a coat on the surface of the parasite. The trypanosome evades the immune response of the host by expressing a series of antigenically distinct VSGs from an estimated 1000 VSG genes.</text>
</comment>
<keyword evidence="3" id="KW-1003">Cell membrane</keyword>
<name>A0A1J0R571_9TRYP</name>
<protein>
    <submittedName>
        <fullName evidence="12">Variant surface glycoprotein 1125.125</fullName>
    </submittedName>
</protein>
<dbReference type="Pfam" id="PF00913">
    <property type="entry name" value="Trypan_glycop"/>
    <property type="match status" value="1"/>
</dbReference>
<dbReference type="VEuPathDB" id="TriTrypDB:Tb1125.7.6540"/>
<evidence type="ECO:0000259" key="10">
    <source>
        <dbReference type="Pfam" id="PF00913"/>
    </source>
</evidence>
<dbReference type="VEuPathDB" id="TriTrypDB:Tbg972.7.7550"/>
<dbReference type="AlphaFoldDB" id="A0A1J0R571"/>
<evidence type="ECO:0000256" key="4">
    <source>
        <dbReference type="ARBA" id="ARBA00022622"/>
    </source>
</evidence>
<feature type="domain" description="Trypanosome variant surface glycoprotein A-type N-terminal" evidence="10">
    <location>
        <begin position="17"/>
        <end position="371"/>
    </location>
</feature>
<keyword evidence="9" id="KW-0732">Signal</keyword>
<dbReference type="Pfam" id="PF10659">
    <property type="entry name" value="Trypan_glycop_C"/>
    <property type="match status" value="1"/>
</dbReference>
<dbReference type="GO" id="GO:0042783">
    <property type="term" value="P:symbiont-mediated evasion of host immune response"/>
    <property type="evidence" value="ECO:0007669"/>
    <property type="project" value="InterPro"/>
</dbReference>
<evidence type="ECO:0000256" key="2">
    <source>
        <dbReference type="ARBA" id="ARBA00004609"/>
    </source>
</evidence>
<reference evidence="12" key="1">
    <citation type="submission" date="2016-08" db="EMBL/GenBank/DDBJ databases">
        <title>VSG repertoire of Trypanosoma brucei EATRO 1125.</title>
        <authorList>
            <person name="Cross G.A."/>
        </authorList>
    </citation>
    <scope>NUCLEOTIDE SEQUENCE</scope>
    <source>
        <strain evidence="12">EATRO 1125</strain>
    </source>
</reference>
<evidence type="ECO:0000256" key="9">
    <source>
        <dbReference type="SAM" id="SignalP"/>
    </source>
</evidence>
<dbReference type="SUPFAM" id="SSF58087">
    <property type="entry name" value="Variant surface glycoprotein (N-terminal domain)"/>
    <property type="match status" value="1"/>
</dbReference>
<accession>A0A1J0R571</accession>
<feature type="region of interest" description="Disordered" evidence="8">
    <location>
        <begin position="391"/>
        <end position="414"/>
    </location>
</feature>
<feature type="domain" description="Trypanosome variant surface glycoprotein C-terminal" evidence="11">
    <location>
        <begin position="407"/>
        <end position="527"/>
    </location>
</feature>
<dbReference type="Gene3D" id="1.10.470.10">
    <property type="entry name" value="Variant Surface Glycoprotein, subunit A, domain 2"/>
    <property type="match status" value="1"/>
</dbReference>
<dbReference type="GO" id="GO:0005886">
    <property type="term" value="C:plasma membrane"/>
    <property type="evidence" value="ECO:0007669"/>
    <property type="project" value="UniProtKB-SubCell"/>
</dbReference>
<proteinExistence type="predicted"/>
<keyword evidence="4" id="KW-0336">GPI-anchor</keyword>
<organism evidence="12">
    <name type="scientific">Trypanosoma brucei</name>
    <dbReference type="NCBI Taxonomy" id="5691"/>
    <lineage>
        <taxon>Eukaryota</taxon>
        <taxon>Discoba</taxon>
        <taxon>Euglenozoa</taxon>
        <taxon>Kinetoplastea</taxon>
        <taxon>Metakinetoplastina</taxon>
        <taxon>Trypanosomatida</taxon>
        <taxon>Trypanosomatidae</taxon>
        <taxon>Trypanosoma</taxon>
    </lineage>
</organism>
<evidence type="ECO:0000256" key="5">
    <source>
        <dbReference type="ARBA" id="ARBA00023136"/>
    </source>
</evidence>
<dbReference type="InterPro" id="IPR001812">
    <property type="entry name" value="Trypano_VSG_A_N_dom"/>
</dbReference>
<dbReference type="EMBL" id="KX699028">
    <property type="protein sequence ID" value="APD72984.1"/>
    <property type="molecule type" value="Genomic_DNA"/>
</dbReference>
<evidence type="ECO:0000256" key="1">
    <source>
        <dbReference type="ARBA" id="ARBA00002523"/>
    </source>
</evidence>
<feature type="chain" id="PRO_5012158864" evidence="9">
    <location>
        <begin position="25"/>
        <end position="542"/>
    </location>
</feature>
<dbReference type="Gene3D" id="3.90.150.10">
    <property type="entry name" value="Variant Surface Glycoprotein, subunit A domain 1"/>
    <property type="match status" value="1"/>
</dbReference>
<evidence type="ECO:0000256" key="3">
    <source>
        <dbReference type="ARBA" id="ARBA00022475"/>
    </source>
</evidence>
<dbReference type="VEuPathDB" id="TriTrypDB:Tb427_000382500"/>
<feature type="signal peptide" evidence="9">
    <location>
        <begin position="1"/>
        <end position="24"/>
    </location>
</feature>
<evidence type="ECO:0000256" key="8">
    <source>
        <dbReference type="SAM" id="MobiDB-lite"/>
    </source>
</evidence>
<dbReference type="InterPro" id="IPR019609">
    <property type="entry name" value="Variant_surf_glycoprt_trypan_C"/>
</dbReference>
<keyword evidence="7" id="KW-0449">Lipoprotein</keyword>
<evidence type="ECO:0000256" key="6">
    <source>
        <dbReference type="ARBA" id="ARBA00023180"/>
    </source>
</evidence>
<keyword evidence="6" id="KW-0325">Glycoprotein</keyword>
<comment type="subcellular location">
    <subcellularLocation>
        <location evidence="2">Cell membrane</location>
        <topology evidence="2">Lipid-anchor</topology>
        <topology evidence="2">GPI-anchor</topology>
    </subcellularLocation>
</comment>
<dbReference type="VEuPathDB" id="TriTrypDB:Tb427_000322900"/>
<sequence>MTNPIPHLFLVLPLTFIATRYCESGAGHALAKAVWDKFCDLSEDLGKTPAGAAAKLSSIDALRRRLAETAQRLQIYAQQTANLRDSEKAATLATYFAGLANSAASQAAGGEAQNLIKASADAAYAKGRLDELLSLMAQTQGSSHGCLVDNSDETQPPPSSGKINGKQCTLNLKHTPAPYTKPTTLGPDGFTTNPVPTNKGNNGQTGTKNCALLKLQAAGLGAGEAVKATTISYGGGIFTGTQADDHLTGTKLTDIKATHASTPNIWGAAHAALQTIDELNLERHTNETTNDDPNSDVIRATTLVTINKESTEGEEGTIKAKSMFPKPAHEDISKFIIKMEAHKVAKGELGLPADTPLGQIAGEEKLTALLVRSSLALSKKKQDLIAEMKKKDAEKNAKTAEEKEKECNTKGNDKQDECEKLESQGCVFNKDRKDGEKCTLSENAKKEAGKEAAENQETEKDGKTDCKKHDNKKDCEAENEGLAANAPRKCGWIDYVDGTGKLPKPECRSSSFLLNKQLALVAAFLDLTWFSEIFFDKFHKFS</sequence>
<evidence type="ECO:0000256" key="7">
    <source>
        <dbReference type="ARBA" id="ARBA00023288"/>
    </source>
</evidence>
<evidence type="ECO:0000259" key="11">
    <source>
        <dbReference type="Pfam" id="PF10659"/>
    </source>
</evidence>
<dbReference type="GO" id="GO:0098552">
    <property type="term" value="C:side of membrane"/>
    <property type="evidence" value="ECO:0007669"/>
    <property type="project" value="UniProtKB-KW"/>
</dbReference>
<keyword evidence="5" id="KW-0472">Membrane</keyword>
<feature type="region of interest" description="Disordered" evidence="8">
    <location>
        <begin position="443"/>
        <end position="471"/>
    </location>
</feature>